<name>A0AAD9JTZ9_9ANNE</name>
<gene>
    <name evidence="5" type="ORF">LSH36_160g03016</name>
</gene>
<feature type="domain" description="EF-hand" evidence="4">
    <location>
        <begin position="183"/>
        <end position="218"/>
    </location>
</feature>
<keyword evidence="6" id="KW-1185">Reference proteome</keyword>
<dbReference type="PROSITE" id="PS50222">
    <property type="entry name" value="EF_HAND_2"/>
    <property type="match status" value="3"/>
</dbReference>
<dbReference type="Gene3D" id="1.10.238.10">
    <property type="entry name" value="EF-hand"/>
    <property type="match status" value="3"/>
</dbReference>
<dbReference type="Pfam" id="PF13499">
    <property type="entry name" value="EF-hand_7"/>
    <property type="match status" value="2"/>
</dbReference>
<feature type="region of interest" description="Disordered" evidence="3">
    <location>
        <begin position="1"/>
        <end position="67"/>
    </location>
</feature>
<protein>
    <recommendedName>
        <fullName evidence="4">EF-hand domain-containing protein</fullName>
    </recommendedName>
</protein>
<keyword evidence="2" id="KW-0106">Calcium</keyword>
<dbReference type="InterPro" id="IPR002048">
    <property type="entry name" value="EF_hand_dom"/>
</dbReference>
<dbReference type="InterPro" id="IPR011992">
    <property type="entry name" value="EF-hand-dom_pair"/>
</dbReference>
<organism evidence="5 6">
    <name type="scientific">Paralvinella palmiformis</name>
    <dbReference type="NCBI Taxonomy" id="53620"/>
    <lineage>
        <taxon>Eukaryota</taxon>
        <taxon>Metazoa</taxon>
        <taxon>Spiralia</taxon>
        <taxon>Lophotrochozoa</taxon>
        <taxon>Annelida</taxon>
        <taxon>Polychaeta</taxon>
        <taxon>Sedentaria</taxon>
        <taxon>Canalipalpata</taxon>
        <taxon>Terebellida</taxon>
        <taxon>Terebelliformia</taxon>
        <taxon>Alvinellidae</taxon>
        <taxon>Paralvinella</taxon>
    </lineage>
</organism>
<feature type="compositionally biased region" description="Polar residues" evidence="3">
    <location>
        <begin position="55"/>
        <end position="67"/>
    </location>
</feature>
<sequence length="357" mass="40925">MSHASTASIKLGGVSPNTTSNQPQFNPNAPAQANTQQSQGRRRRKRVNVPPHMQHVTTSSSPTITAQPRTIGQDNVMTFGTVYKPCGQIQSSTPDQQFQTQSLFRTHQNKNNPAQAHYTPGPKPDIIDEKRAAEVREKLKELNISDEQLAVYKRRFNVLDLNHDGVINLREFAAISRVLGYKFSKEEILDIFGKKDIDDSGGISFDEFVLAMYERAKKAKELAPYREKFRFFDLKNLGYITSDEAYPVLKRELGFDENKTEMLIDQYDRNKDYRLSLLEFIDFYKKIEELKVQVHNAFRDFDRNGDGYVDPGEAKAVLLPKGFSDQQVEALIYKYDKDGDGRLNYEEFAAFWDVQIV</sequence>
<evidence type="ECO:0000256" key="2">
    <source>
        <dbReference type="ARBA" id="ARBA00022837"/>
    </source>
</evidence>
<comment type="caution">
    <text evidence="5">The sequence shown here is derived from an EMBL/GenBank/DDBJ whole genome shotgun (WGS) entry which is preliminary data.</text>
</comment>
<dbReference type="FunFam" id="1.10.238.10:FF:000178">
    <property type="entry name" value="Calmodulin-2 A"/>
    <property type="match status" value="1"/>
</dbReference>
<dbReference type="GO" id="GO:0005509">
    <property type="term" value="F:calcium ion binding"/>
    <property type="evidence" value="ECO:0007669"/>
    <property type="project" value="InterPro"/>
</dbReference>
<dbReference type="CDD" id="cd00051">
    <property type="entry name" value="EFh"/>
    <property type="match status" value="1"/>
</dbReference>
<evidence type="ECO:0000313" key="6">
    <source>
        <dbReference type="Proteomes" id="UP001208570"/>
    </source>
</evidence>
<evidence type="ECO:0000259" key="4">
    <source>
        <dbReference type="PROSITE" id="PS50222"/>
    </source>
</evidence>
<dbReference type="SMART" id="SM00054">
    <property type="entry name" value="EFh"/>
    <property type="match status" value="5"/>
</dbReference>
<dbReference type="InterPro" id="IPR018247">
    <property type="entry name" value="EF_Hand_1_Ca_BS"/>
</dbReference>
<dbReference type="InterPro" id="IPR050145">
    <property type="entry name" value="Centrin_CML-like"/>
</dbReference>
<feature type="compositionally biased region" description="Polar residues" evidence="3">
    <location>
        <begin position="15"/>
        <end position="39"/>
    </location>
</feature>
<evidence type="ECO:0000256" key="1">
    <source>
        <dbReference type="ARBA" id="ARBA00022737"/>
    </source>
</evidence>
<evidence type="ECO:0000313" key="5">
    <source>
        <dbReference type="EMBL" id="KAK2159017.1"/>
    </source>
</evidence>
<feature type="domain" description="EF-hand" evidence="4">
    <location>
        <begin position="147"/>
        <end position="182"/>
    </location>
</feature>
<dbReference type="PROSITE" id="PS00018">
    <property type="entry name" value="EF_HAND_1"/>
    <property type="match status" value="2"/>
</dbReference>
<feature type="domain" description="EF-hand" evidence="4">
    <location>
        <begin position="289"/>
        <end position="324"/>
    </location>
</feature>
<proteinExistence type="predicted"/>
<dbReference type="GO" id="GO:0043226">
    <property type="term" value="C:organelle"/>
    <property type="evidence" value="ECO:0007669"/>
    <property type="project" value="UniProtKB-ARBA"/>
</dbReference>
<dbReference type="EMBL" id="JAODUP010000160">
    <property type="protein sequence ID" value="KAK2159017.1"/>
    <property type="molecule type" value="Genomic_DNA"/>
</dbReference>
<reference evidence="5" key="1">
    <citation type="journal article" date="2023" name="Mol. Biol. Evol.">
        <title>Third-Generation Sequencing Reveals the Adaptive Role of the Epigenome in Three Deep-Sea Polychaetes.</title>
        <authorList>
            <person name="Perez M."/>
            <person name="Aroh O."/>
            <person name="Sun Y."/>
            <person name="Lan Y."/>
            <person name="Juniper S.K."/>
            <person name="Young C.R."/>
            <person name="Angers B."/>
            <person name="Qian P.Y."/>
        </authorList>
    </citation>
    <scope>NUCLEOTIDE SEQUENCE</scope>
    <source>
        <strain evidence="5">P08H-3</strain>
    </source>
</reference>
<dbReference type="Proteomes" id="UP001208570">
    <property type="component" value="Unassembled WGS sequence"/>
</dbReference>
<dbReference type="SUPFAM" id="SSF47473">
    <property type="entry name" value="EF-hand"/>
    <property type="match status" value="2"/>
</dbReference>
<accession>A0AAD9JTZ9</accession>
<dbReference type="AlphaFoldDB" id="A0AAD9JTZ9"/>
<dbReference type="PANTHER" id="PTHR23050">
    <property type="entry name" value="CALCIUM BINDING PROTEIN"/>
    <property type="match status" value="1"/>
</dbReference>
<keyword evidence="1" id="KW-0677">Repeat</keyword>
<evidence type="ECO:0000256" key="3">
    <source>
        <dbReference type="SAM" id="MobiDB-lite"/>
    </source>
</evidence>